<keyword evidence="10" id="KW-0723">Serine/threonine-protein kinase</keyword>
<keyword evidence="3" id="KW-0597">Phosphoprotein</keyword>
<dbReference type="InterPro" id="IPR005467">
    <property type="entry name" value="His_kinase_dom"/>
</dbReference>
<dbReference type="InterPro" id="IPR000700">
    <property type="entry name" value="PAS-assoc_C"/>
</dbReference>
<dbReference type="InterPro" id="IPR004358">
    <property type="entry name" value="Sig_transdc_His_kin-like_C"/>
</dbReference>
<evidence type="ECO:0000259" key="8">
    <source>
        <dbReference type="PROSITE" id="PS50109"/>
    </source>
</evidence>
<dbReference type="PRINTS" id="PR00344">
    <property type="entry name" value="BCTRLSENSOR"/>
</dbReference>
<evidence type="ECO:0000256" key="1">
    <source>
        <dbReference type="ARBA" id="ARBA00000085"/>
    </source>
</evidence>
<dbReference type="GO" id="GO:0005524">
    <property type="term" value="F:ATP binding"/>
    <property type="evidence" value="ECO:0007669"/>
    <property type="project" value="InterPro"/>
</dbReference>
<dbReference type="PROSITE" id="PS50109">
    <property type="entry name" value="HIS_KIN"/>
    <property type="match status" value="1"/>
</dbReference>
<dbReference type="SUPFAM" id="SSF48452">
    <property type="entry name" value="TPR-like"/>
    <property type="match status" value="1"/>
</dbReference>
<dbReference type="GO" id="GO:0004674">
    <property type="term" value="F:protein serine/threonine kinase activity"/>
    <property type="evidence" value="ECO:0007669"/>
    <property type="project" value="UniProtKB-KW"/>
</dbReference>
<dbReference type="InterPro" id="IPR011009">
    <property type="entry name" value="Kinase-like_dom_sf"/>
</dbReference>
<evidence type="ECO:0000313" key="11">
    <source>
        <dbReference type="Proteomes" id="UP000271624"/>
    </source>
</evidence>
<dbReference type="CDD" id="cd00082">
    <property type="entry name" value="HisKA"/>
    <property type="match status" value="1"/>
</dbReference>
<keyword evidence="11" id="KW-1185">Reference proteome</keyword>
<dbReference type="InterPro" id="IPR000719">
    <property type="entry name" value="Prot_kinase_dom"/>
</dbReference>
<dbReference type="Gene3D" id="3.30.450.20">
    <property type="entry name" value="PAS domain"/>
    <property type="match status" value="1"/>
</dbReference>
<sequence>MIPGILITAKIYESSNSLVYRGIRKHDNQPVVLKILNSAYPTPELLSRYKQEFDIAYNLELAGVIKPYSLEKYQNTLVIVFEDFGGESLKILMSERRFSIEEFLKIAIKICAALGQIHAANIIHKDINPSNIVFNPATGELKIIDFGISSLLSCENPIICNPSILEGTLAYISPEQTGRMNRLVDYRTDFYSAGATFYELLTQKLPFETLDAIELVYSHIAKQPRRLETLNPDIPQELAELVMKLLAKNADDRYKSAYGIQKDLEYILNNFHSKIKLNNFTLAKKDVYGKLHISQKLYGRESEIKALISAFERPELRIKMILVSGYSGIGKTALVREIYQPLIKFKGYFIAGKFDQLGRHIPYSSLIQALQSLIQQVLTESNEKIAEWREKILVAVGEQGKIITDVIPELGLIIGEQPNAAELESAESQNRFNLLFQKFISVFTISKQPIVLFLDDLQWADSASLKLIKLLITNTDSGLLLIGAYRDNEVSPTHPLLLTIDEIKQAEYIVNHISLTPLDLNNISQLIADTFNCTIERAKPLTALILDKTAGNPFFINEFLKFIDTQKLLKFDLEKGEWHWDLEQIKSAKITDNVVELMSSKIQQLPRATQQVLKLAACIGNQFDLNTLSIVCEQSLLSTASEVWQAIIEGLILPIGNDYKLLAVAEHGDNFKVRYKFLHDRVQQAAYSLITEDVKNSLHWQIGQLLLNNTSPTALEEKIFDIVNHLNIGIESKELSLREEKDELARLNLIASKKAKASSANQLAFNYLQSGMRLLFSDSWTQQYNLTLSLYEESAEVAYLQANFNQMEKFVDVVTQQATNILDKVKVYEVTILAYIAQSKCVEAISVGLEILELLGVKLPRKLNQINVVILLLRAKLMLRRHKTASLIDLPQMSHLQYKAAMRILNKIISPAYTAAPNLLLQIVFTQIRLSLKFGNTAESAFAYGSYGFILCGVVGDIKSGYQFGQLALDLLERQDAREIKAKTVFIAHGLIKHWLEPAQKTLDSLLESYVIGLETGDLEYGAYSSMFYCFQAFLAGKELTKLKLEMENYSEVMLQLGQERSVEILQPFYHAVINLVNLSQDYPSVIDGTSIEVKLMNNQNANARAAIYHIHFVKLMLHYLFGNYSQAIANAKLAEQYIDSSISTPVIPNFYFYDSLTHLALIINNPKLRSKKIIQKVKSNQKKMREWASFAPDNYLHKFYLVEAEYLRAINKDTQAIEYYSKAIKLAEKNEYLHEEALAHELAAKFYLTHDSEIAAQAYIVNAYHCYRQWGASNKVKYLESQYPNLLSIKIKEKTIDIFDTNTSHAGSNQQLDITTVVRASQAISNEIMLPNLLSNLMKIVMENAGAQNGYLITSKNQELLLEVTVNAETDWQVVQQYIPVTASQNLPATLINYVVRTQETVVVNDATHDERFQYDSYIINHKVKSALCIPIISQGDLISIIYLENNLISGAFTEDRLEILQLLSYQVAISLENARLYEKLESYSRNLEQEVQKRTCELQLKNEQLNKNERQFQNMAANVPGAIYRYVVHPDSSDAFIYISSSCEDIFEVAPRECQQDAKILWRMVHQDDLLFLKTSIANSAKNLEALSWERRIITPSGKLKWIQNISRPELQINGDVIWDGVLIDITDRKQAEVEIITALAKEKELAELRSRFISMTSHEFHTPLNIINSSAQLLERYEWSREEQLEQLHSIRQGVKLMTQLIDGILDIARTDPEKLHFNPIKIDLVEFCYNLIKEIEIGVKNAYQIQFTHESLDYSDNYNAYVDPILLKLMMSNLLSNAIKYSPQGGKIQLKLQRLVNCIVFEVEDCGIGIPVKDQAQLFSQFYRASNVASIPGTGLGLAIVKKCVDLHNATVTFISKIGIGTIFKVTLPIPIDGINNTNEEKSFSN</sequence>
<dbReference type="Pfam" id="PF08447">
    <property type="entry name" value="PAS_3"/>
    <property type="match status" value="1"/>
</dbReference>
<dbReference type="InterPro" id="IPR035965">
    <property type="entry name" value="PAS-like_dom_sf"/>
</dbReference>
<dbReference type="CDD" id="cd00130">
    <property type="entry name" value="PAS"/>
    <property type="match status" value="1"/>
</dbReference>
<feature type="domain" description="Protein kinase" evidence="7">
    <location>
        <begin position="5"/>
        <end position="267"/>
    </location>
</feature>
<dbReference type="Gene3D" id="3.30.565.10">
    <property type="entry name" value="Histidine kinase-like ATPase, C-terminal domain"/>
    <property type="match status" value="1"/>
</dbReference>
<evidence type="ECO:0000256" key="4">
    <source>
        <dbReference type="ARBA" id="ARBA00022777"/>
    </source>
</evidence>
<organism evidence="10 11">
    <name type="scientific">Dulcicalothrix desertica PCC 7102</name>
    <dbReference type="NCBI Taxonomy" id="232991"/>
    <lineage>
        <taxon>Bacteria</taxon>
        <taxon>Bacillati</taxon>
        <taxon>Cyanobacteriota</taxon>
        <taxon>Cyanophyceae</taxon>
        <taxon>Nostocales</taxon>
        <taxon>Calotrichaceae</taxon>
        <taxon>Dulcicalothrix</taxon>
    </lineage>
</organism>
<proteinExistence type="predicted"/>
<dbReference type="Gene3D" id="1.10.287.130">
    <property type="match status" value="1"/>
</dbReference>
<dbReference type="Gene3D" id="3.40.50.300">
    <property type="entry name" value="P-loop containing nucleotide triphosphate hydrolases"/>
    <property type="match status" value="1"/>
</dbReference>
<evidence type="ECO:0000256" key="3">
    <source>
        <dbReference type="ARBA" id="ARBA00022553"/>
    </source>
</evidence>
<dbReference type="SUPFAM" id="SSF47384">
    <property type="entry name" value="Homodimeric domain of signal transducing histidine kinase"/>
    <property type="match status" value="1"/>
</dbReference>
<dbReference type="PANTHER" id="PTHR43642:SF1">
    <property type="entry name" value="HYBRID SIGNAL TRANSDUCTION HISTIDINE KINASE G"/>
    <property type="match status" value="1"/>
</dbReference>
<dbReference type="EMBL" id="RSCL01000017">
    <property type="protein sequence ID" value="RUT02222.1"/>
    <property type="molecule type" value="Genomic_DNA"/>
</dbReference>
<dbReference type="OrthoDB" id="573511at2"/>
<keyword evidence="5" id="KW-0902">Two-component regulatory system</keyword>
<feature type="coiled-coil region" evidence="6">
    <location>
        <begin position="1475"/>
        <end position="1520"/>
    </location>
</feature>
<dbReference type="SUPFAM" id="SSF55781">
    <property type="entry name" value="GAF domain-like"/>
    <property type="match status" value="1"/>
</dbReference>
<dbReference type="Gene3D" id="3.30.450.40">
    <property type="match status" value="1"/>
</dbReference>
<dbReference type="Pfam" id="PF00512">
    <property type="entry name" value="HisKA"/>
    <property type="match status" value="1"/>
</dbReference>
<dbReference type="PROSITE" id="PS50113">
    <property type="entry name" value="PAC"/>
    <property type="match status" value="1"/>
</dbReference>
<dbReference type="InterPro" id="IPR003661">
    <property type="entry name" value="HisK_dim/P_dom"/>
</dbReference>
<evidence type="ECO:0000256" key="2">
    <source>
        <dbReference type="ARBA" id="ARBA00012438"/>
    </source>
</evidence>
<dbReference type="SUPFAM" id="SSF52540">
    <property type="entry name" value="P-loop containing nucleoside triphosphate hydrolases"/>
    <property type="match status" value="1"/>
</dbReference>
<dbReference type="Gene3D" id="1.10.510.10">
    <property type="entry name" value="Transferase(Phosphotransferase) domain 1"/>
    <property type="match status" value="1"/>
</dbReference>
<dbReference type="CDD" id="cd14014">
    <property type="entry name" value="STKc_PknB_like"/>
    <property type="match status" value="1"/>
</dbReference>
<reference evidence="10" key="2">
    <citation type="journal article" date="2019" name="Genome Biol. Evol.">
        <title>Day and night: Metabolic profiles and evolutionary relationships of six axenic non-marine cyanobacteria.</title>
        <authorList>
            <person name="Will S.E."/>
            <person name="Henke P."/>
            <person name="Boedeker C."/>
            <person name="Huang S."/>
            <person name="Brinkmann H."/>
            <person name="Rohde M."/>
            <person name="Jarek M."/>
            <person name="Friedl T."/>
            <person name="Seufert S."/>
            <person name="Schumacher M."/>
            <person name="Overmann J."/>
            <person name="Neumann-Schaal M."/>
            <person name="Petersen J."/>
        </authorList>
    </citation>
    <scope>NUCLEOTIDE SEQUENCE [LARGE SCALE GENOMIC DNA]</scope>
    <source>
        <strain evidence="10">PCC 7102</strain>
    </source>
</reference>
<keyword evidence="6" id="KW-0175">Coiled coil</keyword>
<name>A0A433V7X9_9CYAN</name>
<dbReference type="Pfam" id="PF02518">
    <property type="entry name" value="HATPase_c"/>
    <property type="match status" value="1"/>
</dbReference>
<evidence type="ECO:0000256" key="5">
    <source>
        <dbReference type="ARBA" id="ARBA00023012"/>
    </source>
</evidence>
<dbReference type="InterPro" id="IPR000014">
    <property type="entry name" value="PAS"/>
</dbReference>
<feature type="domain" description="Histidine kinase" evidence="8">
    <location>
        <begin position="1658"/>
        <end position="1876"/>
    </location>
</feature>
<dbReference type="InterPro" id="IPR036890">
    <property type="entry name" value="HATPase_C_sf"/>
</dbReference>
<gene>
    <name evidence="10" type="ORF">DSM106972_062970</name>
</gene>
<dbReference type="SUPFAM" id="SSF55785">
    <property type="entry name" value="PYP-like sensor domain (PAS domain)"/>
    <property type="match status" value="1"/>
</dbReference>
<dbReference type="SUPFAM" id="SSF56112">
    <property type="entry name" value="Protein kinase-like (PK-like)"/>
    <property type="match status" value="1"/>
</dbReference>
<dbReference type="PANTHER" id="PTHR43642">
    <property type="entry name" value="HYBRID SIGNAL TRANSDUCTION HISTIDINE KINASE G"/>
    <property type="match status" value="1"/>
</dbReference>
<dbReference type="SMART" id="SM00387">
    <property type="entry name" value="HATPase_c"/>
    <property type="match status" value="1"/>
</dbReference>
<dbReference type="PROSITE" id="PS50011">
    <property type="entry name" value="PROTEIN_KINASE_DOM"/>
    <property type="match status" value="1"/>
</dbReference>
<dbReference type="SMART" id="SM00388">
    <property type="entry name" value="HisKA"/>
    <property type="match status" value="1"/>
</dbReference>
<protein>
    <recommendedName>
        <fullName evidence="2">histidine kinase</fullName>
        <ecNumber evidence="2">2.7.13.3</ecNumber>
    </recommendedName>
</protein>
<dbReference type="Pfam" id="PF13191">
    <property type="entry name" value="AAA_16"/>
    <property type="match status" value="1"/>
</dbReference>
<keyword evidence="4 10" id="KW-0418">Kinase</keyword>
<dbReference type="Proteomes" id="UP000271624">
    <property type="component" value="Unassembled WGS sequence"/>
</dbReference>
<dbReference type="InterPro" id="IPR013655">
    <property type="entry name" value="PAS_fold_3"/>
</dbReference>
<evidence type="ECO:0000256" key="6">
    <source>
        <dbReference type="SAM" id="Coils"/>
    </source>
</evidence>
<evidence type="ECO:0000259" key="9">
    <source>
        <dbReference type="PROSITE" id="PS50113"/>
    </source>
</evidence>
<keyword evidence="4 10" id="KW-0808">Transferase</keyword>
<dbReference type="InterPro" id="IPR011990">
    <property type="entry name" value="TPR-like_helical_dom_sf"/>
</dbReference>
<dbReference type="SMART" id="SM00065">
    <property type="entry name" value="GAF"/>
    <property type="match status" value="1"/>
</dbReference>
<dbReference type="InterPro" id="IPR041664">
    <property type="entry name" value="AAA_16"/>
</dbReference>
<dbReference type="InterPro" id="IPR036097">
    <property type="entry name" value="HisK_dim/P_sf"/>
</dbReference>
<dbReference type="Pfam" id="PF01590">
    <property type="entry name" value="GAF"/>
    <property type="match status" value="1"/>
</dbReference>
<evidence type="ECO:0000259" key="7">
    <source>
        <dbReference type="PROSITE" id="PS50011"/>
    </source>
</evidence>
<dbReference type="InterPro" id="IPR053159">
    <property type="entry name" value="Hybrid_Histidine_Kinase"/>
</dbReference>
<dbReference type="InterPro" id="IPR027417">
    <property type="entry name" value="P-loop_NTPase"/>
</dbReference>
<comment type="catalytic activity">
    <reaction evidence="1">
        <text>ATP + protein L-histidine = ADP + protein N-phospho-L-histidine.</text>
        <dbReference type="EC" id="2.7.13.3"/>
    </reaction>
</comment>
<evidence type="ECO:0000313" key="10">
    <source>
        <dbReference type="EMBL" id="RUT02222.1"/>
    </source>
</evidence>
<dbReference type="GO" id="GO:0000155">
    <property type="term" value="F:phosphorelay sensor kinase activity"/>
    <property type="evidence" value="ECO:0007669"/>
    <property type="project" value="InterPro"/>
</dbReference>
<dbReference type="Pfam" id="PF00069">
    <property type="entry name" value="Pkinase"/>
    <property type="match status" value="1"/>
</dbReference>
<reference evidence="10" key="1">
    <citation type="submission" date="2018-12" db="EMBL/GenBank/DDBJ databases">
        <authorList>
            <person name="Will S."/>
            <person name="Neumann-Schaal M."/>
            <person name="Henke P."/>
        </authorList>
    </citation>
    <scope>NUCLEOTIDE SEQUENCE</scope>
    <source>
        <strain evidence="10">PCC 7102</strain>
    </source>
</reference>
<dbReference type="InterPro" id="IPR029016">
    <property type="entry name" value="GAF-like_dom_sf"/>
</dbReference>
<feature type="domain" description="PAC" evidence="9">
    <location>
        <begin position="1589"/>
        <end position="1640"/>
    </location>
</feature>
<dbReference type="SUPFAM" id="SSF55874">
    <property type="entry name" value="ATPase domain of HSP90 chaperone/DNA topoisomerase II/histidine kinase"/>
    <property type="match status" value="1"/>
</dbReference>
<comment type="caution">
    <text evidence="10">The sequence shown here is derived from an EMBL/GenBank/DDBJ whole genome shotgun (WGS) entry which is preliminary data.</text>
</comment>
<dbReference type="EC" id="2.7.13.3" evidence="2"/>
<dbReference type="InterPro" id="IPR003594">
    <property type="entry name" value="HATPase_dom"/>
</dbReference>
<dbReference type="InterPro" id="IPR003018">
    <property type="entry name" value="GAF"/>
</dbReference>
<accession>A0A433V7X9</accession>
<dbReference type="CDD" id="cd00075">
    <property type="entry name" value="HATPase"/>
    <property type="match status" value="1"/>
</dbReference>